<protein>
    <submittedName>
        <fullName evidence="1">Uncharacterized protein</fullName>
    </submittedName>
</protein>
<keyword evidence="2" id="KW-1185">Reference proteome</keyword>
<name>A0A248TG43_9BACI</name>
<dbReference type="KEGG" id="bko:CKF48_06840"/>
<dbReference type="AlphaFoldDB" id="A0A248TG43"/>
<evidence type="ECO:0000313" key="1">
    <source>
        <dbReference type="EMBL" id="ASV67070.1"/>
    </source>
</evidence>
<proteinExistence type="predicted"/>
<accession>A0A248TG43</accession>
<dbReference type="RefSeq" id="WP_095370645.1">
    <property type="nucleotide sequence ID" value="NZ_CP022983.1"/>
</dbReference>
<dbReference type="OrthoDB" id="337762at2"/>
<gene>
    <name evidence="1" type="ORF">CKF48_06840</name>
</gene>
<dbReference type="Proteomes" id="UP000215137">
    <property type="component" value="Chromosome"/>
</dbReference>
<evidence type="ECO:0000313" key="2">
    <source>
        <dbReference type="Proteomes" id="UP000215137"/>
    </source>
</evidence>
<dbReference type="EMBL" id="CP022983">
    <property type="protein sequence ID" value="ASV67070.1"/>
    <property type="molecule type" value="Genomic_DNA"/>
</dbReference>
<organism evidence="1 2">
    <name type="scientific">Cytobacillus kochii</name>
    <dbReference type="NCBI Taxonomy" id="859143"/>
    <lineage>
        <taxon>Bacteria</taxon>
        <taxon>Bacillati</taxon>
        <taxon>Bacillota</taxon>
        <taxon>Bacilli</taxon>
        <taxon>Bacillales</taxon>
        <taxon>Bacillaceae</taxon>
        <taxon>Cytobacillus</taxon>
    </lineage>
</organism>
<sequence>MRKKRRIVILLFIFIYIGLVSNVSALTFDTLPVEQSSQRWSVEISEGVDDNSKQQSKFGHYDTRSLKVENMGENNLVTAEISMYRNEPKSTTKYALQGCPGALDCKQISEDQKHTLAAQLNNGSPYNFANFILAEKATELEVEITWTEKGNEGRPLKERFVFSEE</sequence>
<reference evidence="1 2" key="1">
    <citation type="submission" date="2017-08" db="EMBL/GenBank/DDBJ databases">
        <title>Complete Genome Sequence of Bacillus kochii Oregon-R-modENCODE STRAIN BDGP4, isolated from Drosophila melanogaster gut.</title>
        <authorList>
            <person name="Wan K.H."/>
            <person name="Yu C."/>
            <person name="Park S."/>
            <person name="Hammonds A.S."/>
            <person name="Booth B.W."/>
            <person name="Celniker S.E."/>
        </authorList>
    </citation>
    <scope>NUCLEOTIDE SEQUENCE [LARGE SCALE GENOMIC DNA]</scope>
    <source>
        <strain evidence="1 2">BDGP4</strain>
    </source>
</reference>